<evidence type="ECO:0000256" key="11">
    <source>
        <dbReference type="PIRNR" id="PIRNR016408"/>
    </source>
</evidence>
<keyword evidence="7 11" id="KW-0460">Magnesium</keyword>
<evidence type="ECO:0000256" key="1">
    <source>
        <dbReference type="ARBA" id="ARBA00000558"/>
    </source>
</evidence>
<comment type="similarity">
    <text evidence="3 11">Belongs to the phosphohexose mutase family.</text>
</comment>
<dbReference type="GO" id="GO:0005975">
    <property type="term" value="P:carbohydrate metabolic process"/>
    <property type="evidence" value="ECO:0007669"/>
    <property type="project" value="InterPro"/>
</dbReference>
<evidence type="ECO:0000256" key="5">
    <source>
        <dbReference type="ARBA" id="ARBA00022553"/>
    </source>
</evidence>
<keyword evidence="5" id="KW-0597">Phosphoprotein</keyword>
<dbReference type="InterPro" id="IPR016657">
    <property type="entry name" value="PAGM"/>
</dbReference>
<dbReference type="PROSITE" id="PS00710">
    <property type="entry name" value="PGM_PMM"/>
    <property type="match status" value="1"/>
</dbReference>
<dbReference type="SUPFAM" id="SSF55957">
    <property type="entry name" value="Phosphoglucomutase, C-terminal domain"/>
    <property type="match status" value="1"/>
</dbReference>
<evidence type="ECO:0000256" key="4">
    <source>
        <dbReference type="ARBA" id="ARBA00012731"/>
    </source>
</evidence>
<evidence type="ECO:0000313" key="19">
    <source>
        <dbReference type="EMBL" id="JAC81836.1"/>
    </source>
</evidence>
<feature type="domain" description="Alpha-D-phosphohexomutase alpha/beta/alpha" evidence="16">
    <location>
        <begin position="53"/>
        <end position="85"/>
    </location>
</feature>
<evidence type="ECO:0000259" key="16">
    <source>
        <dbReference type="Pfam" id="PF02878"/>
    </source>
</evidence>
<evidence type="ECO:0000256" key="3">
    <source>
        <dbReference type="ARBA" id="ARBA00010231"/>
    </source>
</evidence>
<feature type="binding site" evidence="14">
    <location>
        <position position="270"/>
    </location>
    <ligand>
        <name>Mg(2+)</name>
        <dbReference type="ChEBI" id="CHEBI:18420"/>
    </ligand>
</feature>
<dbReference type="InterPro" id="IPR016055">
    <property type="entry name" value="A-D-PHexomutase_a/b/a-I/II/III"/>
</dbReference>
<feature type="domain" description="Phosphoacetylglucosamine mutase AMG1" evidence="18">
    <location>
        <begin position="198"/>
        <end position="277"/>
    </location>
</feature>
<evidence type="ECO:0000259" key="17">
    <source>
        <dbReference type="Pfam" id="PF21404"/>
    </source>
</evidence>
<dbReference type="GO" id="GO:0004610">
    <property type="term" value="F:phosphoacetylglucosamine mutase activity"/>
    <property type="evidence" value="ECO:0007669"/>
    <property type="project" value="UniProtKB-UniRule"/>
</dbReference>
<dbReference type="PANTHER" id="PTHR45955:SF1">
    <property type="entry name" value="PHOSPHOACETYLGLUCOSAMINE MUTASE"/>
    <property type="match status" value="1"/>
</dbReference>
<accession>A0A061SGH7</accession>
<feature type="active site" description="Phosphoserine intermediate" evidence="12">
    <location>
        <position position="65"/>
    </location>
</feature>
<dbReference type="InterPro" id="IPR036900">
    <property type="entry name" value="A-D-PHexomutase_C_sf"/>
</dbReference>
<comment type="cofactor">
    <cofactor evidence="11 14">
        <name>Mg(2+)</name>
        <dbReference type="ChEBI" id="CHEBI:18420"/>
    </cofactor>
    <text evidence="11 14">Binds 1 Mg(2+) ion per subunit.</text>
</comment>
<dbReference type="InterPro" id="IPR005843">
    <property type="entry name" value="A-D-PHexomutase_C"/>
</dbReference>
<reference evidence="19" key="1">
    <citation type="submission" date="2014-05" db="EMBL/GenBank/DDBJ databases">
        <title>The transcriptome of the halophilic microalga Tetraselmis sp. GSL018 isolated from the Great Salt Lake, Utah.</title>
        <authorList>
            <person name="Jinkerson R.E."/>
            <person name="D'Adamo S."/>
            <person name="Posewitz M.C."/>
        </authorList>
    </citation>
    <scope>NUCLEOTIDE SEQUENCE</scope>
    <source>
        <strain evidence="19">GSL018</strain>
    </source>
</reference>
<protein>
    <recommendedName>
        <fullName evidence="4 11">Phosphoacetylglucosamine mutase</fullName>
        <shortName evidence="11">PAGM</shortName>
        <ecNumber evidence="4 11">5.4.2.3</ecNumber>
    </recommendedName>
    <alternativeName>
        <fullName evidence="10 11">Acetylglucosamine phosphomutase</fullName>
    </alternativeName>
    <alternativeName>
        <fullName evidence="9 11">N-acetylglucosamine-phosphate mutase</fullName>
    </alternativeName>
</protein>
<dbReference type="InterPro" id="IPR049022">
    <property type="entry name" value="AMG1_III"/>
</dbReference>
<evidence type="ECO:0000256" key="2">
    <source>
        <dbReference type="ARBA" id="ARBA00004865"/>
    </source>
</evidence>
<feature type="binding site" evidence="13">
    <location>
        <position position="494"/>
    </location>
    <ligand>
        <name>substrate</name>
    </ligand>
</feature>
<feature type="domain" description="Alpha-D-phosphohexomutase alpha/beta/alpha" evidence="16">
    <location>
        <begin position="120"/>
        <end position="169"/>
    </location>
</feature>
<keyword evidence="8 11" id="KW-0413">Isomerase</keyword>
<evidence type="ECO:0000259" key="15">
    <source>
        <dbReference type="Pfam" id="PF00408"/>
    </source>
</evidence>
<feature type="binding site" evidence="14">
    <location>
        <position position="272"/>
    </location>
    <ligand>
        <name>Mg(2+)</name>
        <dbReference type="ChEBI" id="CHEBI:18420"/>
    </ligand>
</feature>
<dbReference type="Gene3D" id="3.40.120.10">
    <property type="entry name" value="Alpha-D-Glucose-1,6-Bisphosphate, subunit A, domain 3"/>
    <property type="match status" value="3"/>
</dbReference>
<dbReference type="GO" id="GO:0006048">
    <property type="term" value="P:UDP-N-acetylglucosamine biosynthetic process"/>
    <property type="evidence" value="ECO:0007669"/>
    <property type="project" value="UniProtKB-UniRule"/>
</dbReference>
<dbReference type="CDD" id="cd03086">
    <property type="entry name" value="PGM3"/>
    <property type="match status" value="1"/>
</dbReference>
<comment type="pathway">
    <text evidence="2 11">Nucleotide-sugar biosynthesis; UDP-N-acetyl-alpha-D-glucosamine biosynthesis; N-acetyl-alpha-D-glucosamine 1-phosphate from alpha-D-glucosamine 6-phosphate (route I): step 2/2.</text>
</comment>
<dbReference type="SUPFAM" id="SSF53738">
    <property type="entry name" value="Phosphoglucomutase, first 3 domains"/>
    <property type="match status" value="3"/>
</dbReference>
<feature type="binding site" description="via phosphate group" evidence="14">
    <location>
        <position position="65"/>
    </location>
    <ligand>
        <name>Mg(2+)</name>
        <dbReference type="ChEBI" id="CHEBI:18420"/>
    </ligand>
</feature>
<feature type="binding site" evidence="13">
    <location>
        <begin position="365"/>
        <end position="367"/>
    </location>
    <ligand>
        <name>substrate</name>
    </ligand>
</feature>
<evidence type="ECO:0000256" key="13">
    <source>
        <dbReference type="PIRSR" id="PIRSR016408-2"/>
    </source>
</evidence>
<dbReference type="Pfam" id="PF00408">
    <property type="entry name" value="PGM_PMM_IV"/>
    <property type="match status" value="1"/>
</dbReference>
<evidence type="ECO:0000256" key="10">
    <source>
        <dbReference type="ARBA" id="ARBA00032065"/>
    </source>
</evidence>
<dbReference type="EC" id="5.4.2.3" evidence="4 11"/>
<dbReference type="FunFam" id="3.30.310.50:FF:000003">
    <property type="entry name" value="Phosphoacetylglucosamine mutase"/>
    <property type="match status" value="1"/>
</dbReference>
<dbReference type="Pfam" id="PF02878">
    <property type="entry name" value="PGM_PMM_I"/>
    <property type="match status" value="2"/>
</dbReference>
<sequence>MDFKQFLERSKDFPVPEEVRALSYGTAGFRARSGILSSTVFRCGALIALRAMKLRKVTGIMITASHNPEHDNGVKLVEPEGEMLVPLWEEYATRLARAETDSLIIELNAILETECISPCASCVFIGYDTRSSSTTLALAARKGAESVGSSVLDLGLRTTPQLHFAVLAANSGKDTQEAAYFETLVCGFKALALSSDQAGKLVVDCANGVGAPKLSMLNDHLSGTGLQIEVRNTGGGELNKGCGSDYVHTSKLLPEGFSASGGNLRCASIDGDADRLVYFSAADGERSVELFDGDRIACLVALFLTDVLSGLPPGFTLGVVQTAYANGAARQFLIDQLGIEPVMAKTGVKHLHAKAQAFDVGIYYESNGHGTVLFSERILEYASLHPEAAAARDVVALSEVVNQAVGDAFSGILLVESILRRKSWGLRDWAAMYTDLASRQLKVKVADRRAITTTEDESKCLEPKELQPLIETEVARLGARRAFVRPSGTEDIVRVYAESEKQEDADALADAVSGLVLDLLGGPPPTAVGS</sequence>
<keyword evidence="6 11" id="KW-0479">Metal-binding</keyword>
<dbReference type="InterPro" id="IPR049023">
    <property type="entry name" value="AMG1_II"/>
</dbReference>
<dbReference type="UniPathway" id="UPA00113">
    <property type="reaction ID" value="UER00530"/>
</dbReference>
<evidence type="ECO:0000256" key="6">
    <source>
        <dbReference type="ARBA" id="ARBA00022723"/>
    </source>
</evidence>
<dbReference type="InterPro" id="IPR005844">
    <property type="entry name" value="A-D-PHexomutase_a/b/a-I"/>
</dbReference>
<name>A0A061SGH7_9CHLO</name>
<evidence type="ECO:0000256" key="7">
    <source>
        <dbReference type="ARBA" id="ARBA00022842"/>
    </source>
</evidence>
<dbReference type="FunFam" id="3.40.120.10:FF:000013">
    <property type="entry name" value="Phosphoacetylglucosamine mutase"/>
    <property type="match status" value="1"/>
</dbReference>
<feature type="domain" description="Alpha-D-phosphohexomutase C-terminal" evidence="15">
    <location>
        <begin position="463"/>
        <end position="512"/>
    </location>
</feature>
<dbReference type="Pfam" id="PF21405">
    <property type="entry name" value="AMG1_II"/>
    <property type="match status" value="1"/>
</dbReference>
<dbReference type="InterPro" id="IPR016066">
    <property type="entry name" value="A-D-PHexomutase_CS"/>
</dbReference>
<feature type="binding site" evidence="13">
    <location>
        <begin position="485"/>
        <end position="489"/>
    </location>
    <ligand>
        <name>substrate</name>
    </ligand>
</feature>
<dbReference type="AlphaFoldDB" id="A0A061SGH7"/>
<dbReference type="PANTHER" id="PTHR45955">
    <property type="entry name" value="PHOSPHOACETYLGLUCOSAMINE MUTASE"/>
    <property type="match status" value="1"/>
</dbReference>
<evidence type="ECO:0000256" key="12">
    <source>
        <dbReference type="PIRSR" id="PIRSR016408-1"/>
    </source>
</evidence>
<dbReference type="GO" id="GO:0000287">
    <property type="term" value="F:magnesium ion binding"/>
    <property type="evidence" value="ECO:0007669"/>
    <property type="project" value="InterPro"/>
</dbReference>
<evidence type="ECO:0000256" key="9">
    <source>
        <dbReference type="ARBA" id="ARBA00031926"/>
    </source>
</evidence>
<comment type="catalytic activity">
    <reaction evidence="1 11">
        <text>N-acetyl-alpha-D-glucosamine 1-phosphate = N-acetyl-D-glucosamine 6-phosphate</text>
        <dbReference type="Rhea" id="RHEA:23804"/>
        <dbReference type="ChEBI" id="CHEBI:57513"/>
        <dbReference type="ChEBI" id="CHEBI:57776"/>
        <dbReference type="EC" id="5.4.2.3"/>
    </reaction>
</comment>
<dbReference type="PIRSF" id="PIRSF016408">
    <property type="entry name" value="PAGM"/>
    <property type="match status" value="1"/>
</dbReference>
<proteinExistence type="inferred from homology"/>
<gene>
    <name evidence="19" type="ORF">TSPGSL018_7050</name>
</gene>
<dbReference type="Pfam" id="PF21404">
    <property type="entry name" value="AMG1_III"/>
    <property type="match status" value="1"/>
</dbReference>
<organism evidence="19">
    <name type="scientific">Tetraselmis sp. GSL018</name>
    <dbReference type="NCBI Taxonomy" id="582737"/>
    <lineage>
        <taxon>Eukaryota</taxon>
        <taxon>Viridiplantae</taxon>
        <taxon>Chlorophyta</taxon>
        <taxon>core chlorophytes</taxon>
        <taxon>Chlorodendrophyceae</taxon>
        <taxon>Chlorodendrales</taxon>
        <taxon>Chlorodendraceae</taxon>
        <taxon>Tetraselmis</taxon>
    </lineage>
</organism>
<dbReference type="EMBL" id="GBEZ01003293">
    <property type="protein sequence ID" value="JAC81836.1"/>
    <property type="molecule type" value="Transcribed_RNA"/>
</dbReference>
<comment type="function">
    <text evidence="11">Interconverts GlcNAc-6-P and GlcNAc-1-P.</text>
</comment>
<dbReference type="Gene3D" id="3.30.310.50">
    <property type="entry name" value="Alpha-D-phosphohexomutase, C-terminal domain"/>
    <property type="match status" value="1"/>
</dbReference>
<evidence type="ECO:0000259" key="18">
    <source>
        <dbReference type="Pfam" id="PF21405"/>
    </source>
</evidence>
<feature type="binding site" evidence="14">
    <location>
        <position position="274"/>
    </location>
    <ligand>
        <name>Mg(2+)</name>
        <dbReference type="ChEBI" id="CHEBI:18420"/>
    </ligand>
</feature>
<evidence type="ECO:0000256" key="8">
    <source>
        <dbReference type="ARBA" id="ARBA00023235"/>
    </source>
</evidence>
<feature type="domain" description="Phosphoacetylglucosamine mutase AMG1" evidence="17">
    <location>
        <begin position="292"/>
        <end position="424"/>
    </location>
</feature>
<evidence type="ECO:0000256" key="14">
    <source>
        <dbReference type="PIRSR" id="PIRSR016408-3"/>
    </source>
</evidence>